<dbReference type="SUPFAM" id="SSF50182">
    <property type="entry name" value="Sm-like ribonucleoproteins"/>
    <property type="match status" value="1"/>
</dbReference>
<dbReference type="Pfam" id="PF01423">
    <property type="entry name" value="LSM"/>
    <property type="match status" value="1"/>
</dbReference>
<protein>
    <recommendedName>
        <fullName evidence="1">Sm domain-containing protein</fullName>
    </recommendedName>
</protein>
<dbReference type="GO" id="GO:0071209">
    <property type="term" value="F:U7 snRNA binding"/>
    <property type="evidence" value="ECO:0007669"/>
    <property type="project" value="InterPro"/>
</dbReference>
<evidence type="ECO:0000313" key="2">
    <source>
        <dbReference type="EMBL" id="OQR86928.1"/>
    </source>
</evidence>
<dbReference type="PANTHER" id="PTHR21415:SF1">
    <property type="entry name" value="U7 SNRNA-ASSOCIATED SM-LIKE PROTEIN LSM11"/>
    <property type="match status" value="1"/>
</dbReference>
<accession>A0A1V9YMI3</accession>
<dbReference type="SMART" id="SM00651">
    <property type="entry name" value="Sm"/>
    <property type="match status" value="1"/>
</dbReference>
<dbReference type="OrthoDB" id="437526at2759"/>
<dbReference type="Gene3D" id="2.30.30.100">
    <property type="match status" value="1"/>
</dbReference>
<comment type="caution">
    <text evidence="2">The sequence shown here is derived from an EMBL/GenBank/DDBJ whole genome shotgun (WGS) entry which is preliminary data.</text>
</comment>
<keyword evidence="3" id="KW-1185">Reference proteome</keyword>
<name>A0A1V9YMI3_ACHHY</name>
<dbReference type="GO" id="GO:0006398">
    <property type="term" value="P:mRNA 3'-end processing by stem-loop binding and cleavage"/>
    <property type="evidence" value="ECO:0007669"/>
    <property type="project" value="TreeGrafter"/>
</dbReference>
<dbReference type="STRING" id="1202772.A0A1V9YMI3"/>
<dbReference type="InterPro" id="IPR039267">
    <property type="entry name" value="Lsm11"/>
</dbReference>
<feature type="domain" description="Sm" evidence="1">
    <location>
        <begin position="171"/>
        <end position="266"/>
    </location>
</feature>
<dbReference type="EMBL" id="JNBR01001475">
    <property type="protein sequence ID" value="OQR86928.1"/>
    <property type="molecule type" value="Genomic_DNA"/>
</dbReference>
<dbReference type="AlphaFoldDB" id="A0A1V9YMI3"/>
<evidence type="ECO:0000259" key="1">
    <source>
        <dbReference type="PROSITE" id="PS52002"/>
    </source>
</evidence>
<dbReference type="Proteomes" id="UP000243579">
    <property type="component" value="Unassembled WGS sequence"/>
</dbReference>
<dbReference type="InterPro" id="IPR047575">
    <property type="entry name" value="Sm"/>
</dbReference>
<dbReference type="GO" id="GO:0005683">
    <property type="term" value="C:U7 snRNP"/>
    <property type="evidence" value="ECO:0007669"/>
    <property type="project" value="TreeGrafter"/>
</dbReference>
<gene>
    <name evidence="2" type="ORF">ACHHYP_09738</name>
</gene>
<reference evidence="2 3" key="1">
    <citation type="journal article" date="2014" name="Genome Biol. Evol.">
        <title>The secreted proteins of Achlya hypogyna and Thraustotheca clavata identify the ancestral oomycete secretome and reveal gene acquisitions by horizontal gene transfer.</title>
        <authorList>
            <person name="Misner I."/>
            <person name="Blouin N."/>
            <person name="Leonard G."/>
            <person name="Richards T.A."/>
            <person name="Lane C.E."/>
        </authorList>
    </citation>
    <scope>NUCLEOTIDE SEQUENCE [LARGE SCALE GENOMIC DNA]</scope>
    <source>
        <strain evidence="2 3">ATCC 48635</strain>
    </source>
</reference>
<sequence length="273" mass="30283">MEQAKRDRIVAFYEKHNPENVKNIPEILRVFAGREDVLCAKLFKKYGCQPDLQTLAPVAAPVEYVYTPTYVPYEAQKAGSGPLDYRSPSFDATVALHERRPLPNMQSVMPLDNLNKCRPLLPESDPNYNGSIGQSKPKTKTAVAPKVAPAPQRPPLLETIADLCADGPLNILRAILKARAKVCVVIRRVNSIRGTCTGYLKGFDKHFNIILLDVTERYVPLVSGEQPADAPSIATWPHTHAVKKRFLRQLLIRGDNVVLVYPTQPLPKAQSAG</sequence>
<dbReference type="PANTHER" id="PTHR21415">
    <property type="entry name" value="U7 SNRNA-ASSOCIATED SM-LIKE PROTEIN LSM11"/>
    <property type="match status" value="1"/>
</dbReference>
<dbReference type="InterPro" id="IPR010920">
    <property type="entry name" value="LSM_dom_sf"/>
</dbReference>
<organism evidence="2 3">
    <name type="scientific">Achlya hypogyna</name>
    <name type="common">Oomycete</name>
    <name type="synonym">Protoachlya hypogyna</name>
    <dbReference type="NCBI Taxonomy" id="1202772"/>
    <lineage>
        <taxon>Eukaryota</taxon>
        <taxon>Sar</taxon>
        <taxon>Stramenopiles</taxon>
        <taxon>Oomycota</taxon>
        <taxon>Saprolegniomycetes</taxon>
        <taxon>Saprolegniales</taxon>
        <taxon>Achlyaceae</taxon>
        <taxon>Achlya</taxon>
    </lineage>
</organism>
<dbReference type="PROSITE" id="PS52002">
    <property type="entry name" value="SM"/>
    <property type="match status" value="1"/>
</dbReference>
<evidence type="ECO:0000313" key="3">
    <source>
        <dbReference type="Proteomes" id="UP000243579"/>
    </source>
</evidence>
<dbReference type="InterPro" id="IPR001163">
    <property type="entry name" value="Sm_dom_euk/arc"/>
</dbReference>
<proteinExistence type="predicted"/>